<proteinExistence type="predicted"/>
<feature type="region of interest" description="Disordered" evidence="1">
    <location>
        <begin position="36"/>
        <end position="82"/>
    </location>
</feature>
<dbReference type="EMBL" id="RCMI01000313">
    <property type="protein sequence ID" value="KAG2918205.1"/>
    <property type="molecule type" value="Genomic_DNA"/>
</dbReference>
<gene>
    <name evidence="2" type="ORF">PC113_g20850</name>
    <name evidence="4" type="ORF">PC115_g10524</name>
    <name evidence="3" type="ORF">PC117_g22638</name>
    <name evidence="5" type="ORF">PC118_g19185</name>
    <name evidence="6" type="ORF">PC129_g9100</name>
</gene>
<comment type="caution">
    <text evidence="3">The sequence shown here is derived from an EMBL/GenBank/DDBJ whole genome shotgun (WGS) entry which is preliminary data.</text>
</comment>
<accession>A0A8T1B7L5</accession>
<dbReference type="Proteomes" id="UP000774804">
    <property type="component" value="Unassembled WGS sequence"/>
</dbReference>
<dbReference type="EMBL" id="RCML01001017">
    <property type="protein sequence ID" value="KAG2966436.1"/>
    <property type="molecule type" value="Genomic_DNA"/>
</dbReference>
<evidence type="ECO:0000313" key="2">
    <source>
        <dbReference type="EMBL" id="KAG2831909.1"/>
    </source>
</evidence>
<dbReference type="Proteomes" id="UP000736787">
    <property type="component" value="Unassembled WGS sequence"/>
</dbReference>
<dbReference type="Proteomes" id="UP000760860">
    <property type="component" value="Unassembled WGS sequence"/>
</dbReference>
<evidence type="ECO:0000313" key="6">
    <source>
        <dbReference type="EMBL" id="KAG3220128.1"/>
    </source>
</evidence>
<evidence type="ECO:0000313" key="3">
    <source>
        <dbReference type="EMBL" id="KAG2898118.1"/>
    </source>
</evidence>
<dbReference type="EMBL" id="RCMG01001260">
    <property type="protein sequence ID" value="KAG2831909.1"/>
    <property type="molecule type" value="Genomic_DNA"/>
</dbReference>
<dbReference type="VEuPathDB" id="FungiDB:PC110_g19197"/>
<dbReference type="AlphaFoldDB" id="A0A8T1B7L5"/>
<reference evidence="3" key="1">
    <citation type="submission" date="2018-10" db="EMBL/GenBank/DDBJ databases">
        <title>Effector identification in a new, highly contiguous assembly of the strawberry crown rot pathogen Phytophthora cactorum.</title>
        <authorList>
            <person name="Armitage A.D."/>
            <person name="Nellist C.F."/>
            <person name="Bates H."/>
            <person name="Vickerstaff R.J."/>
            <person name="Harrison R.J."/>
        </authorList>
    </citation>
    <scope>NUCLEOTIDE SEQUENCE</scope>
    <source>
        <strain evidence="2">15-7</strain>
        <strain evidence="4">4032</strain>
        <strain evidence="3">4040</strain>
        <strain evidence="5">P415</strain>
        <strain evidence="6">P421</strain>
    </source>
</reference>
<organism evidence="3 7">
    <name type="scientific">Phytophthora cactorum</name>
    <dbReference type="NCBI Taxonomy" id="29920"/>
    <lineage>
        <taxon>Eukaryota</taxon>
        <taxon>Sar</taxon>
        <taxon>Stramenopiles</taxon>
        <taxon>Oomycota</taxon>
        <taxon>Peronosporomycetes</taxon>
        <taxon>Peronosporales</taxon>
        <taxon>Peronosporaceae</taxon>
        <taxon>Phytophthora</taxon>
    </lineage>
</organism>
<evidence type="ECO:0000313" key="5">
    <source>
        <dbReference type="EMBL" id="KAG2966436.1"/>
    </source>
</evidence>
<dbReference type="Proteomes" id="UP000697107">
    <property type="component" value="Unassembled WGS sequence"/>
</dbReference>
<sequence length="218" mass="23666">MGHADGLSRLFHRPGVAGAIRMSDLLNADENDAAIKNRSQTEDGTINRNATDVPVAVGEPNVTPTGELAEGVAPSGEAPMGTEPLTQAEQEEDQQGRTQEADPSPIDAFGLACDKFVAEQERVPSMRALKAFLNDSSLDLDPQLRVSVRKMSPHYLIRNAVLMRRVHRGARAGPARTICAPAVPLPFIETVLHYCHADIFSAHLGKTKTADKLRRHAY</sequence>
<evidence type="ECO:0000256" key="1">
    <source>
        <dbReference type="SAM" id="MobiDB-lite"/>
    </source>
</evidence>
<evidence type="ECO:0000313" key="7">
    <source>
        <dbReference type="Proteomes" id="UP000736787"/>
    </source>
</evidence>
<evidence type="ECO:0000313" key="4">
    <source>
        <dbReference type="EMBL" id="KAG2918205.1"/>
    </source>
</evidence>
<dbReference type="EMBL" id="RCMV01000279">
    <property type="protein sequence ID" value="KAG3220128.1"/>
    <property type="molecule type" value="Genomic_DNA"/>
</dbReference>
<name>A0A8T1B7L5_9STRA</name>
<dbReference type="EMBL" id="RCMK01001270">
    <property type="protein sequence ID" value="KAG2898118.1"/>
    <property type="molecule type" value="Genomic_DNA"/>
</dbReference>
<dbReference type="Proteomes" id="UP000735874">
    <property type="component" value="Unassembled WGS sequence"/>
</dbReference>
<protein>
    <recommendedName>
        <fullName evidence="8">Integrase zinc-binding domain-containing protein</fullName>
    </recommendedName>
</protein>
<evidence type="ECO:0008006" key="8">
    <source>
        <dbReference type="Google" id="ProtNLM"/>
    </source>
</evidence>